<gene>
    <name evidence="3" type="ORF">ESA94_19795</name>
</gene>
<organism evidence="3 4">
    <name type="scientific">Lacibacter luteus</name>
    <dbReference type="NCBI Taxonomy" id="2508719"/>
    <lineage>
        <taxon>Bacteria</taxon>
        <taxon>Pseudomonadati</taxon>
        <taxon>Bacteroidota</taxon>
        <taxon>Chitinophagia</taxon>
        <taxon>Chitinophagales</taxon>
        <taxon>Chitinophagaceae</taxon>
        <taxon>Lacibacter</taxon>
    </lineage>
</organism>
<accession>A0A4Q1CDM9</accession>
<feature type="compositionally biased region" description="Basic and acidic residues" evidence="1">
    <location>
        <begin position="190"/>
        <end position="205"/>
    </location>
</feature>
<feature type="region of interest" description="Disordered" evidence="1">
    <location>
        <begin position="166"/>
        <end position="205"/>
    </location>
</feature>
<proteinExistence type="predicted"/>
<keyword evidence="2" id="KW-0812">Transmembrane</keyword>
<keyword evidence="4" id="KW-1185">Reference proteome</keyword>
<reference evidence="3 4" key="1">
    <citation type="submission" date="2019-01" db="EMBL/GenBank/DDBJ databases">
        <title>Lacibacter sp. strain TTM-7.</title>
        <authorList>
            <person name="Chen W.-M."/>
        </authorList>
    </citation>
    <scope>NUCLEOTIDE SEQUENCE [LARGE SCALE GENOMIC DNA]</scope>
    <source>
        <strain evidence="3 4">TTM-7</strain>
    </source>
</reference>
<dbReference type="EMBL" id="SDHW01000008">
    <property type="protein sequence ID" value="RXK57765.1"/>
    <property type="molecule type" value="Genomic_DNA"/>
</dbReference>
<feature type="region of interest" description="Disordered" evidence="1">
    <location>
        <begin position="86"/>
        <end position="134"/>
    </location>
</feature>
<name>A0A4Q1CDM9_9BACT</name>
<evidence type="ECO:0000313" key="3">
    <source>
        <dbReference type="EMBL" id="RXK57765.1"/>
    </source>
</evidence>
<keyword evidence="2" id="KW-1133">Transmembrane helix</keyword>
<evidence type="ECO:0000313" key="4">
    <source>
        <dbReference type="Proteomes" id="UP000290204"/>
    </source>
</evidence>
<dbReference type="AlphaFoldDB" id="A0A4Q1CDM9"/>
<dbReference type="RefSeq" id="WP_129132689.1">
    <property type="nucleotide sequence ID" value="NZ_SDHW01000008.1"/>
</dbReference>
<feature type="compositionally biased region" description="Polar residues" evidence="1">
    <location>
        <begin position="112"/>
        <end position="132"/>
    </location>
</feature>
<dbReference type="OrthoDB" id="670215at2"/>
<feature type="compositionally biased region" description="Low complexity" evidence="1">
    <location>
        <begin position="95"/>
        <end position="111"/>
    </location>
</feature>
<sequence>MNEKSTYELTITEKLEQLTAPDMVDAIWARIEAQLDMDLPTDEGPTNPPAAPTSGPRKWLNRGFIIAAVAIILIYLFNNRKQTITSNDQPTITAPVTTPNNNDNPVRNNSPGTTNAQTPQNHSSAPTNSSTVLPVDSNAIAPVTGPVLLQPDTAAVKTNAAPVFTPPVVTPQKNNAPDSTKKGRGVKGITDADYKIVPKKDSSKN</sequence>
<evidence type="ECO:0000256" key="1">
    <source>
        <dbReference type="SAM" id="MobiDB-lite"/>
    </source>
</evidence>
<keyword evidence="2" id="KW-0472">Membrane</keyword>
<dbReference type="Proteomes" id="UP000290204">
    <property type="component" value="Unassembled WGS sequence"/>
</dbReference>
<evidence type="ECO:0000256" key="2">
    <source>
        <dbReference type="SAM" id="Phobius"/>
    </source>
</evidence>
<feature type="transmembrane region" description="Helical" evidence="2">
    <location>
        <begin position="59"/>
        <end position="77"/>
    </location>
</feature>
<comment type="caution">
    <text evidence="3">The sequence shown here is derived from an EMBL/GenBank/DDBJ whole genome shotgun (WGS) entry which is preliminary data.</text>
</comment>
<protein>
    <submittedName>
        <fullName evidence="3">Uncharacterized protein</fullName>
    </submittedName>
</protein>